<evidence type="ECO:0000313" key="7">
    <source>
        <dbReference type="Proteomes" id="UP000650466"/>
    </source>
</evidence>
<dbReference type="InterPro" id="IPR054156">
    <property type="entry name" value="YxaF_TetR_C"/>
</dbReference>
<dbReference type="Pfam" id="PF00440">
    <property type="entry name" value="TetR_N"/>
    <property type="match status" value="1"/>
</dbReference>
<feature type="domain" description="HTH tetR-type" evidence="5">
    <location>
        <begin position="5"/>
        <end position="65"/>
    </location>
</feature>
<sequence>MERTMSARERLIQATSHLVELQGYHATGLNQIIKEGGAPKGSLYYYFPNGKEELVAESVAIHGQAVTEQIRKALANTTDPAEAIYAIITYVASKFEHSDFIKAGSIASVALETAHISERLRKVCGEIYMAWRSAYESMLIEHGMMSDKATRIATLITASIEGAVVLCRTYRSSEPMLFIAEELKQLIEQARKQV</sequence>
<dbReference type="InterPro" id="IPR001647">
    <property type="entry name" value="HTH_TetR"/>
</dbReference>
<keyword evidence="7" id="KW-1185">Reference proteome</keyword>
<comment type="caution">
    <text evidence="6">The sequence shown here is derived from an EMBL/GenBank/DDBJ whole genome shotgun (WGS) entry which is preliminary data.</text>
</comment>
<accession>A0A926QIG1</accession>
<dbReference type="InterPro" id="IPR009057">
    <property type="entry name" value="Homeodomain-like_sf"/>
</dbReference>
<evidence type="ECO:0000256" key="1">
    <source>
        <dbReference type="ARBA" id="ARBA00023015"/>
    </source>
</evidence>
<dbReference type="Pfam" id="PF21993">
    <property type="entry name" value="TetR_C_13_2"/>
    <property type="match status" value="1"/>
</dbReference>
<feature type="DNA-binding region" description="H-T-H motif" evidence="4">
    <location>
        <begin position="28"/>
        <end position="47"/>
    </location>
</feature>
<keyword evidence="1" id="KW-0805">Transcription regulation</keyword>
<evidence type="ECO:0000256" key="3">
    <source>
        <dbReference type="ARBA" id="ARBA00023163"/>
    </source>
</evidence>
<evidence type="ECO:0000256" key="4">
    <source>
        <dbReference type="PROSITE-ProRule" id="PRU00335"/>
    </source>
</evidence>
<dbReference type="EMBL" id="JACVVD010000003">
    <property type="protein sequence ID" value="MBD0380470.1"/>
    <property type="molecule type" value="Genomic_DNA"/>
</dbReference>
<dbReference type="SUPFAM" id="SSF46689">
    <property type="entry name" value="Homeodomain-like"/>
    <property type="match status" value="1"/>
</dbReference>
<dbReference type="Gene3D" id="1.10.357.10">
    <property type="entry name" value="Tetracycline Repressor, domain 2"/>
    <property type="match status" value="1"/>
</dbReference>
<dbReference type="InterPro" id="IPR036271">
    <property type="entry name" value="Tet_transcr_reg_TetR-rel_C_sf"/>
</dbReference>
<dbReference type="AlphaFoldDB" id="A0A926QIG1"/>
<protein>
    <submittedName>
        <fullName evidence="6">TetR/AcrR family transcriptional regulator</fullName>
    </submittedName>
</protein>
<gene>
    <name evidence="6" type="ORF">ICC18_10115</name>
</gene>
<evidence type="ECO:0000313" key="6">
    <source>
        <dbReference type="EMBL" id="MBD0380470.1"/>
    </source>
</evidence>
<keyword evidence="3" id="KW-0804">Transcription</keyword>
<keyword evidence="2 4" id="KW-0238">DNA-binding</keyword>
<dbReference type="GO" id="GO:0003677">
    <property type="term" value="F:DNA binding"/>
    <property type="evidence" value="ECO:0007669"/>
    <property type="project" value="UniProtKB-UniRule"/>
</dbReference>
<dbReference type="Proteomes" id="UP000650466">
    <property type="component" value="Unassembled WGS sequence"/>
</dbReference>
<dbReference type="PROSITE" id="PS50977">
    <property type="entry name" value="HTH_TETR_2"/>
    <property type="match status" value="1"/>
</dbReference>
<evidence type="ECO:0000259" key="5">
    <source>
        <dbReference type="PROSITE" id="PS50977"/>
    </source>
</evidence>
<evidence type="ECO:0000256" key="2">
    <source>
        <dbReference type="ARBA" id="ARBA00023125"/>
    </source>
</evidence>
<dbReference type="SUPFAM" id="SSF48498">
    <property type="entry name" value="Tetracyclin repressor-like, C-terminal domain"/>
    <property type="match status" value="1"/>
</dbReference>
<dbReference type="RefSeq" id="WP_188174267.1">
    <property type="nucleotide sequence ID" value="NZ_JACVVD010000003.1"/>
</dbReference>
<organism evidence="6 7">
    <name type="scientific">Paenibacillus sedimenti</name>
    <dbReference type="NCBI Taxonomy" id="2770274"/>
    <lineage>
        <taxon>Bacteria</taxon>
        <taxon>Bacillati</taxon>
        <taxon>Bacillota</taxon>
        <taxon>Bacilli</taxon>
        <taxon>Bacillales</taxon>
        <taxon>Paenibacillaceae</taxon>
        <taxon>Paenibacillus</taxon>
    </lineage>
</organism>
<dbReference type="PANTHER" id="PTHR47506">
    <property type="entry name" value="TRANSCRIPTIONAL REGULATORY PROTEIN"/>
    <property type="match status" value="1"/>
</dbReference>
<proteinExistence type="predicted"/>
<reference evidence="6" key="1">
    <citation type="submission" date="2020-09" db="EMBL/GenBank/DDBJ databases">
        <title>Draft Genome Sequence of Paenibacillus sp. WST5.</title>
        <authorList>
            <person name="Bao Z."/>
        </authorList>
    </citation>
    <scope>NUCLEOTIDE SEQUENCE</scope>
    <source>
        <strain evidence="6">WST5</strain>
    </source>
</reference>
<name>A0A926QIG1_9BACL</name>
<dbReference type="PANTHER" id="PTHR47506:SF3">
    <property type="entry name" value="HTH-TYPE TRANSCRIPTIONAL REGULATOR LMRA"/>
    <property type="match status" value="1"/>
</dbReference>